<name>A0A5E4PLR1_9NEOP</name>
<dbReference type="InterPro" id="IPR001245">
    <property type="entry name" value="Ser-Thr/Tyr_kinase_cat_dom"/>
</dbReference>
<dbReference type="EMBL" id="FZQP02000002">
    <property type="protein sequence ID" value="VVC86259.1"/>
    <property type="molecule type" value="Genomic_DNA"/>
</dbReference>
<feature type="domain" description="Protein kinase" evidence="1">
    <location>
        <begin position="1"/>
        <end position="162"/>
    </location>
</feature>
<dbReference type="PANTHER" id="PTHR24416:SF634">
    <property type="entry name" value="DISCOIDIN DOMAIN-CONTAINING RECEPTOR TYROSINE KINASE B"/>
    <property type="match status" value="1"/>
</dbReference>
<feature type="non-terminal residue" evidence="2">
    <location>
        <position position="1"/>
    </location>
</feature>
<reference evidence="2 3" key="1">
    <citation type="submission" date="2017-07" db="EMBL/GenBank/DDBJ databases">
        <authorList>
            <person name="Talla V."/>
            <person name="Backstrom N."/>
        </authorList>
    </citation>
    <scope>NUCLEOTIDE SEQUENCE [LARGE SCALE GENOMIC DNA]</scope>
</reference>
<dbReference type="GO" id="GO:0005518">
    <property type="term" value="F:collagen binding"/>
    <property type="evidence" value="ECO:0007669"/>
    <property type="project" value="TreeGrafter"/>
</dbReference>
<dbReference type="SMART" id="SM00219">
    <property type="entry name" value="TyrKc"/>
    <property type="match status" value="1"/>
</dbReference>
<evidence type="ECO:0000313" key="2">
    <source>
        <dbReference type="EMBL" id="VVC86259.1"/>
    </source>
</evidence>
<dbReference type="PROSITE" id="PS50011">
    <property type="entry name" value="PROTEIN_KINASE_DOM"/>
    <property type="match status" value="1"/>
</dbReference>
<feature type="non-terminal residue" evidence="2">
    <location>
        <position position="175"/>
    </location>
</feature>
<dbReference type="Gene3D" id="1.10.510.10">
    <property type="entry name" value="Transferase(Phosphotransferase) domain 1"/>
    <property type="match status" value="1"/>
</dbReference>
<dbReference type="InterPro" id="IPR000719">
    <property type="entry name" value="Prot_kinase_dom"/>
</dbReference>
<evidence type="ECO:0000259" key="1">
    <source>
        <dbReference type="PROSITE" id="PS50011"/>
    </source>
</evidence>
<sequence>AAFVREATWGAGLKHPQLARVLGLSLLEPPCAALDRGDSLPLPSILRMEQRFNISADGSRVAIRWMSWENLLLGMCSTSSDVWSFGVTVWEILTLCRARPFDEMNDDQVVMNATQWRKGVSEARVPTAPPPRCRRELYDIMHECWRREPAMRPRFHDLHRFLSRMSKGSQHPLPR</sequence>
<dbReference type="GO" id="GO:0038062">
    <property type="term" value="F:protein tyrosine kinase collagen receptor activity"/>
    <property type="evidence" value="ECO:0007669"/>
    <property type="project" value="TreeGrafter"/>
</dbReference>
<keyword evidence="3" id="KW-1185">Reference proteome</keyword>
<organism evidence="2 3">
    <name type="scientific">Leptidea sinapis</name>
    <dbReference type="NCBI Taxonomy" id="189913"/>
    <lineage>
        <taxon>Eukaryota</taxon>
        <taxon>Metazoa</taxon>
        <taxon>Ecdysozoa</taxon>
        <taxon>Arthropoda</taxon>
        <taxon>Hexapoda</taxon>
        <taxon>Insecta</taxon>
        <taxon>Pterygota</taxon>
        <taxon>Neoptera</taxon>
        <taxon>Endopterygota</taxon>
        <taxon>Lepidoptera</taxon>
        <taxon>Glossata</taxon>
        <taxon>Ditrysia</taxon>
        <taxon>Papilionoidea</taxon>
        <taxon>Pieridae</taxon>
        <taxon>Dismorphiinae</taxon>
        <taxon>Leptidea</taxon>
    </lineage>
</organism>
<dbReference type="InterPro" id="IPR050122">
    <property type="entry name" value="RTK"/>
</dbReference>
<accession>A0A5E4PLR1</accession>
<dbReference type="GO" id="GO:0043235">
    <property type="term" value="C:receptor complex"/>
    <property type="evidence" value="ECO:0007669"/>
    <property type="project" value="TreeGrafter"/>
</dbReference>
<dbReference type="Pfam" id="PF07714">
    <property type="entry name" value="PK_Tyr_Ser-Thr"/>
    <property type="match status" value="1"/>
</dbReference>
<dbReference type="InterPro" id="IPR011009">
    <property type="entry name" value="Kinase-like_dom_sf"/>
</dbReference>
<dbReference type="GO" id="GO:0051897">
    <property type="term" value="P:positive regulation of phosphatidylinositol 3-kinase/protein kinase B signal transduction"/>
    <property type="evidence" value="ECO:0007669"/>
    <property type="project" value="TreeGrafter"/>
</dbReference>
<dbReference type="AlphaFoldDB" id="A0A5E4PLR1"/>
<dbReference type="InterPro" id="IPR020635">
    <property type="entry name" value="Tyr_kinase_cat_dom"/>
</dbReference>
<evidence type="ECO:0000313" key="3">
    <source>
        <dbReference type="Proteomes" id="UP000324832"/>
    </source>
</evidence>
<dbReference type="SUPFAM" id="SSF56112">
    <property type="entry name" value="Protein kinase-like (PK-like)"/>
    <property type="match status" value="1"/>
</dbReference>
<protein>
    <recommendedName>
        <fullName evidence="1">Protein kinase domain-containing protein</fullName>
    </recommendedName>
</protein>
<dbReference type="GO" id="GO:0005886">
    <property type="term" value="C:plasma membrane"/>
    <property type="evidence" value="ECO:0007669"/>
    <property type="project" value="TreeGrafter"/>
</dbReference>
<dbReference type="Proteomes" id="UP000324832">
    <property type="component" value="Unassembled WGS sequence"/>
</dbReference>
<gene>
    <name evidence="2" type="ORF">LSINAPIS_LOCUS114</name>
</gene>
<dbReference type="GO" id="GO:0005524">
    <property type="term" value="F:ATP binding"/>
    <property type="evidence" value="ECO:0007669"/>
    <property type="project" value="InterPro"/>
</dbReference>
<proteinExistence type="predicted"/>
<dbReference type="PANTHER" id="PTHR24416">
    <property type="entry name" value="TYROSINE-PROTEIN KINASE RECEPTOR"/>
    <property type="match status" value="1"/>
</dbReference>
<dbReference type="GO" id="GO:0010976">
    <property type="term" value="P:positive regulation of neuron projection development"/>
    <property type="evidence" value="ECO:0007669"/>
    <property type="project" value="TreeGrafter"/>
</dbReference>